<dbReference type="Pfam" id="PF00211">
    <property type="entry name" value="Guanylate_cyc"/>
    <property type="match status" value="1"/>
</dbReference>
<evidence type="ECO:0000313" key="5">
    <source>
        <dbReference type="Proteomes" id="UP000199147"/>
    </source>
</evidence>
<keyword evidence="2" id="KW-0067">ATP-binding</keyword>
<dbReference type="PANTHER" id="PTHR16305:SF28">
    <property type="entry name" value="GUANYLATE CYCLASE DOMAIN-CONTAINING PROTEIN"/>
    <property type="match status" value="1"/>
</dbReference>
<dbReference type="AlphaFoldDB" id="A0A0H5RRV0"/>
<dbReference type="SUPFAM" id="SSF52540">
    <property type="entry name" value="P-loop containing nucleoside triphosphate hydrolases"/>
    <property type="match status" value="1"/>
</dbReference>
<dbReference type="Gene3D" id="3.40.50.300">
    <property type="entry name" value="P-loop containing nucleotide triphosphate hydrolases"/>
    <property type="match status" value="1"/>
</dbReference>
<feature type="domain" description="Guanylate cyclase" evidence="3">
    <location>
        <begin position="43"/>
        <end position="174"/>
    </location>
</feature>
<dbReference type="CDD" id="cd07302">
    <property type="entry name" value="CHD"/>
    <property type="match status" value="1"/>
</dbReference>
<dbReference type="OrthoDB" id="5476461at2"/>
<dbReference type="InterPro" id="IPR029787">
    <property type="entry name" value="Nucleotide_cyclase"/>
</dbReference>
<organism evidence="4 5">
    <name type="scientific">Mycolicibacterium neworleansense</name>
    <dbReference type="NCBI Taxonomy" id="146018"/>
    <lineage>
        <taxon>Bacteria</taxon>
        <taxon>Bacillati</taxon>
        <taxon>Actinomycetota</taxon>
        <taxon>Actinomycetes</taxon>
        <taxon>Mycobacteriales</taxon>
        <taxon>Mycobacteriaceae</taxon>
        <taxon>Mycolicibacterium</taxon>
    </lineage>
</organism>
<dbReference type="InterPro" id="IPR001054">
    <property type="entry name" value="A/G_cyclase"/>
</dbReference>
<keyword evidence="1" id="KW-0547">Nucleotide-binding</keyword>
<sequence length="1070" mass="114173">MTGTAIACPSCGAAPSRAAARYCDACGSSLRRPASSAEFKQATVLFADVVESMKVATIVGPERLREIMGELVGRGVAVIQRFGGTMDKFTGDGLMAVFGAPQALEDHAMRACLAALGIQAEARRFAADVGKRDGIELRLRIGLNSGQVVAGEIGSGIPGYTAVGEQVGLAQRMESVAPPGGVMLSESSARLVEHAAELDETQLVHIKGATQPIAARRLRAIRSHHGLVGGVEPRLVGRQSEIAALETMLDRSLTGRGVVVGLAGPPGVGKSRLSREAAALAAVRGVDVIWCSCESHAGNVPFHLATRLLRAMTGIGDREGPWARARVRARFSDADPVDLLMFDDLLGIADPDVALPTIAPDARRQRLLALINAAPIAEPRPVLYIVEDAHWIDEVSEAMLADFLTGIPHSYSMAMVTYRPEYHGILRQLPETQAMTLAPLSEAQTLTLLDDVLGTDPSVRDLAAAVRRRAAGNPFFAEEMVRDLVQRGVLEGDRGRYLCHADTADVPVPVTVQAAIEARIDRLDVRGKRTLNAASVVGTRFDAELLAAIGTEPVFDELLRAELIDQNSDIAGIAYTFRHPLIRTVAYESQLQSDRAEVHRRLAAAIQTRAESRGPDLADPDAALIAEHLEAAGDLHAAFDWHMRAGAWSTNRDIAAARMSWKRARLIADALPAGDSARPAMRIAARSMLCVSSWRASGPDADSDLDELRKLCDETGDKASLTLALSAQLTAVFWPGDAKRASQLASEQMALLDSIGDPALTVGMAYPPMSVKAVTGEYHDLLNWSQMVIDLAADDATMGSNFGMGSPLAAACSFRGHARYALGLPGWRQDLDGAAALARSTDPVTHALVAASAYGPAVSMRVLRAEPAMTREIEDAIQVAEKTIDDTALGSAKCFLGLALVAADDPADRVRGSDILVQIRDSWVREKTRLFLVPVADTAIAYEMARRGDHEGAVPMLRASVEELIRSGQTATGMMTLVNLAETLLERCAEGDVAEAEAVIDRVESLAGPAAWAVRDIWAIRLRGLLARAVGDDVAYRTLVSRYRSMAVSLGFEGHIAMADAADTAAARQA</sequence>
<proteinExistence type="predicted"/>
<keyword evidence="5" id="KW-1185">Reference proteome</keyword>
<dbReference type="InterPro" id="IPR003593">
    <property type="entry name" value="AAA+_ATPase"/>
</dbReference>
<dbReference type="InterPro" id="IPR041664">
    <property type="entry name" value="AAA_16"/>
</dbReference>
<dbReference type="SUPFAM" id="SSF55073">
    <property type="entry name" value="Nucleotide cyclase"/>
    <property type="match status" value="1"/>
</dbReference>
<dbReference type="InterPro" id="IPR027417">
    <property type="entry name" value="P-loop_NTPase"/>
</dbReference>
<dbReference type="EMBL" id="CWKH01000002">
    <property type="protein sequence ID" value="CRZ16541.1"/>
    <property type="molecule type" value="Genomic_DNA"/>
</dbReference>
<dbReference type="Proteomes" id="UP000199147">
    <property type="component" value="Unassembled WGS sequence"/>
</dbReference>
<dbReference type="GO" id="GO:0004016">
    <property type="term" value="F:adenylate cyclase activity"/>
    <property type="evidence" value="ECO:0007669"/>
    <property type="project" value="TreeGrafter"/>
</dbReference>
<name>A0A0H5RRV0_9MYCO</name>
<dbReference type="GO" id="GO:0005524">
    <property type="term" value="F:ATP binding"/>
    <property type="evidence" value="ECO:0007669"/>
    <property type="project" value="UniProtKB-KW"/>
</dbReference>
<dbReference type="SMART" id="SM00382">
    <property type="entry name" value="AAA"/>
    <property type="match status" value="1"/>
</dbReference>
<dbReference type="STRING" id="146018.BN2156_03411"/>
<dbReference type="RefSeq" id="WP_090516205.1">
    <property type="nucleotide sequence ID" value="NZ_CWKH01000002.1"/>
</dbReference>
<gene>
    <name evidence="4" type="ORF">BN2156_03411</name>
</gene>
<accession>A0A0H5RRV0</accession>
<dbReference type="PROSITE" id="PS50125">
    <property type="entry name" value="GUANYLATE_CYCLASE_2"/>
    <property type="match status" value="1"/>
</dbReference>
<reference evidence="5" key="1">
    <citation type="submission" date="2015-07" db="EMBL/GenBank/DDBJ databases">
        <authorList>
            <person name="Urmite Genomes"/>
        </authorList>
    </citation>
    <scope>NUCLEOTIDE SEQUENCE [LARGE SCALE GENOMIC DNA]</scope>
    <source>
        <strain evidence="5">type strain: ATCC 49404</strain>
    </source>
</reference>
<evidence type="ECO:0000313" key="4">
    <source>
        <dbReference type="EMBL" id="CRZ16541.1"/>
    </source>
</evidence>
<protein>
    <submittedName>
        <fullName evidence="4">Membrane-anchored adenylyl cyclase</fullName>
    </submittedName>
</protein>
<dbReference type="GO" id="GO:0035556">
    <property type="term" value="P:intracellular signal transduction"/>
    <property type="evidence" value="ECO:0007669"/>
    <property type="project" value="InterPro"/>
</dbReference>
<dbReference type="PANTHER" id="PTHR16305">
    <property type="entry name" value="TESTICULAR SOLUBLE ADENYLYL CYCLASE"/>
    <property type="match status" value="1"/>
</dbReference>
<dbReference type="GO" id="GO:0005737">
    <property type="term" value="C:cytoplasm"/>
    <property type="evidence" value="ECO:0007669"/>
    <property type="project" value="TreeGrafter"/>
</dbReference>
<dbReference type="SMART" id="SM00044">
    <property type="entry name" value="CYCc"/>
    <property type="match status" value="1"/>
</dbReference>
<evidence type="ECO:0000259" key="3">
    <source>
        <dbReference type="PROSITE" id="PS50125"/>
    </source>
</evidence>
<evidence type="ECO:0000256" key="2">
    <source>
        <dbReference type="ARBA" id="ARBA00022840"/>
    </source>
</evidence>
<dbReference type="GO" id="GO:0009190">
    <property type="term" value="P:cyclic nucleotide biosynthetic process"/>
    <property type="evidence" value="ECO:0007669"/>
    <property type="project" value="InterPro"/>
</dbReference>
<dbReference type="Pfam" id="PF13191">
    <property type="entry name" value="AAA_16"/>
    <property type="match status" value="1"/>
</dbReference>
<evidence type="ECO:0000256" key="1">
    <source>
        <dbReference type="ARBA" id="ARBA00022741"/>
    </source>
</evidence>
<dbReference type="Gene3D" id="3.30.70.1230">
    <property type="entry name" value="Nucleotide cyclase"/>
    <property type="match status" value="1"/>
</dbReference>